<evidence type="ECO:0000313" key="5">
    <source>
        <dbReference type="Proteomes" id="UP000321157"/>
    </source>
</evidence>
<dbReference type="EMBL" id="BJXX01000047">
    <property type="protein sequence ID" value="GEN33539.1"/>
    <property type="molecule type" value="Genomic_DNA"/>
</dbReference>
<dbReference type="FunFam" id="3.40.50.720:FF:000084">
    <property type="entry name" value="Short-chain dehydrogenase reductase"/>
    <property type="match status" value="1"/>
</dbReference>
<reference evidence="4 5" key="1">
    <citation type="submission" date="2019-07" db="EMBL/GenBank/DDBJ databases">
        <title>Whole genome shotgun sequence of Aneurinibacillus danicus NBRC 102444.</title>
        <authorList>
            <person name="Hosoyama A."/>
            <person name="Uohara A."/>
            <person name="Ohji S."/>
            <person name="Ichikawa N."/>
        </authorList>
    </citation>
    <scope>NUCLEOTIDE SEQUENCE [LARGE SCALE GENOMIC DNA]</scope>
    <source>
        <strain evidence="4 5">NBRC 102444</strain>
    </source>
</reference>
<dbReference type="GO" id="GO:0008206">
    <property type="term" value="P:bile acid metabolic process"/>
    <property type="evidence" value="ECO:0007669"/>
    <property type="project" value="UniProtKB-ARBA"/>
</dbReference>
<dbReference type="SUPFAM" id="SSF51735">
    <property type="entry name" value="NAD(P)-binding Rossmann-fold domains"/>
    <property type="match status" value="1"/>
</dbReference>
<keyword evidence="2" id="KW-0560">Oxidoreductase</keyword>
<evidence type="ECO:0000256" key="1">
    <source>
        <dbReference type="ARBA" id="ARBA00006484"/>
    </source>
</evidence>
<evidence type="ECO:0000313" key="4">
    <source>
        <dbReference type="EMBL" id="GEN33539.1"/>
    </source>
</evidence>
<gene>
    <name evidence="4" type="ORF">ADA01nite_09990</name>
</gene>
<accession>A0A511V408</accession>
<proteinExistence type="inferred from homology"/>
<comment type="caution">
    <text evidence="4">The sequence shown here is derived from an EMBL/GenBank/DDBJ whole genome shotgun (WGS) entry which is preliminary data.</text>
</comment>
<dbReference type="InterPro" id="IPR002347">
    <property type="entry name" value="SDR_fam"/>
</dbReference>
<dbReference type="PRINTS" id="PR00081">
    <property type="entry name" value="GDHRDH"/>
</dbReference>
<dbReference type="Proteomes" id="UP000321157">
    <property type="component" value="Unassembled WGS sequence"/>
</dbReference>
<comment type="similarity">
    <text evidence="1 3">Belongs to the short-chain dehydrogenases/reductases (SDR) family.</text>
</comment>
<evidence type="ECO:0000256" key="3">
    <source>
        <dbReference type="RuleBase" id="RU000363"/>
    </source>
</evidence>
<dbReference type="OrthoDB" id="306388at2"/>
<dbReference type="GO" id="GO:0016491">
    <property type="term" value="F:oxidoreductase activity"/>
    <property type="evidence" value="ECO:0007669"/>
    <property type="project" value="UniProtKB-KW"/>
</dbReference>
<protein>
    <submittedName>
        <fullName evidence="4">Putative short-chain dehydrogenase/reductase</fullName>
    </submittedName>
</protein>
<keyword evidence="5" id="KW-1185">Reference proteome</keyword>
<dbReference type="PANTHER" id="PTHR24321:SF8">
    <property type="entry name" value="ESTRADIOL 17-BETA-DEHYDROGENASE 8-RELATED"/>
    <property type="match status" value="1"/>
</dbReference>
<dbReference type="PRINTS" id="PR00080">
    <property type="entry name" value="SDRFAMILY"/>
</dbReference>
<dbReference type="PROSITE" id="PS00061">
    <property type="entry name" value="ADH_SHORT"/>
    <property type="match status" value="1"/>
</dbReference>
<name>A0A511V408_9BACL</name>
<dbReference type="Pfam" id="PF00106">
    <property type="entry name" value="adh_short"/>
    <property type="match status" value="1"/>
</dbReference>
<organism evidence="4 5">
    <name type="scientific">Aneurinibacillus danicus</name>
    <dbReference type="NCBI Taxonomy" id="267746"/>
    <lineage>
        <taxon>Bacteria</taxon>
        <taxon>Bacillati</taxon>
        <taxon>Bacillota</taxon>
        <taxon>Bacilli</taxon>
        <taxon>Bacillales</taxon>
        <taxon>Paenibacillaceae</taxon>
        <taxon>Aneurinibacillus group</taxon>
        <taxon>Aneurinibacillus</taxon>
    </lineage>
</organism>
<evidence type="ECO:0000256" key="2">
    <source>
        <dbReference type="ARBA" id="ARBA00023002"/>
    </source>
</evidence>
<dbReference type="PANTHER" id="PTHR24321">
    <property type="entry name" value="DEHYDROGENASES, SHORT CHAIN"/>
    <property type="match status" value="1"/>
</dbReference>
<dbReference type="CDD" id="cd05233">
    <property type="entry name" value="SDR_c"/>
    <property type="match status" value="1"/>
</dbReference>
<sequence length="268" mass="29010">MKSFENKVVMITGAARGQGRNHAVKFAELGAKLIVCDICEDIEGVTYSLGTEEQFSVCLEEITHKTNGQVVSARCDVRDSTSVTRLAEQGIKRFGRIDVLVNNAGVCNIKPAWEINDVDWDAMIGVNLTGTWNSCKAVIPVMKNQHYGRIINVGSIAAMKGIPNLVHYTAAKHGVAGLTKALAIDLAPYGITVNCICPGSVDTDMLAGLAPEIEADVYEAKTLFASYHLLPGLIQPEDTTELVMWLASDASRSVTGAVWNMDRGWAQR</sequence>
<dbReference type="InterPro" id="IPR036291">
    <property type="entry name" value="NAD(P)-bd_dom_sf"/>
</dbReference>
<dbReference type="InterPro" id="IPR020904">
    <property type="entry name" value="Sc_DH/Rdtase_CS"/>
</dbReference>
<dbReference type="AlphaFoldDB" id="A0A511V408"/>
<dbReference type="RefSeq" id="WP_146808870.1">
    <property type="nucleotide sequence ID" value="NZ_BJXX01000047.1"/>
</dbReference>
<dbReference type="Gene3D" id="3.40.50.720">
    <property type="entry name" value="NAD(P)-binding Rossmann-like Domain"/>
    <property type="match status" value="1"/>
</dbReference>